<evidence type="ECO:0000313" key="1">
    <source>
        <dbReference type="EMBL" id="KAJ8779125.1"/>
    </source>
</evidence>
<protein>
    <submittedName>
        <fullName evidence="1">Uncharacterized protein</fullName>
    </submittedName>
</protein>
<proteinExistence type="predicted"/>
<keyword evidence="2" id="KW-1185">Reference proteome</keyword>
<dbReference type="EMBL" id="JAIQCJ010002232">
    <property type="protein sequence ID" value="KAJ8779125.1"/>
    <property type="molecule type" value="Genomic_DNA"/>
</dbReference>
<name>A0AB34GK83_ESCRO</name>
<sequence>MGGPCGVSLQQKITPSEVTSCHGEGNLDGDQVQLGVTGTCKAEAGQRLRTSLVWQQAAVGRLCSERRRLGPRPCLRCMLVCSLGQRWGACPPTCSQSCPALEGTPAPISAPHQRLEVTARVSEASCKSAKKARPAAAACGGPAPPDAWQLFYRLLLGTPAQAIGGR</sequence>
<comment type="caution">
    <text evidence="1">The sequence shown here is derived from an EMBL/GenBank/DDBJ whole genome shotgun (WGS) entry which is preliminary data.</text>
</comment>
<dbReference type="Proteomes" id="UP001159641">
    <property type="component" value="Unassembled WGS sequence"/>
</dbReference>
<organism evidence="1 2">
    <name type="scientific">Eschrichtius robustus</name>
    <name type="common">California gray whale</name>
    <name type="synonym">Eschrichtius gibbosus</name>
    <dbReference type="NCBI Taxonomy" id="9764"/>
    <lineage>
        <taxon>Eukaryota</taxon>
        <taxon>Metazoa</taxon>
        <taxon>Chordata</taxon>
        <taxon>Craniata</taxon>
        <taxon>Vertebrata</taxon>
        <taxon>Euteleostomi</taxon>
        <taxon>Mammalia</taxon>
        <taxon>Eutheria</taxon>
        <taxon>Laurasiatheria</taxon>
        <taxon>Artiodactyla</taxon>
        <taxon>Whippomorpha</taxon>
        <taxon>Cetacea</taxon>
        <taxon>Mysticeti</taxon>
        <taxon>Eschrichtiidae</taxon>
        <taxon>Eschrichtius</taxon>
    </lineage>
</organism>
<evidence type="ECO:0000313" key="2">
    <source>
        <dbReference type="Proteomes" id="UP001159641"/>
    </source>
</evidence>
<dbReference type="AlphaFoldDB" id="A0AB34GK83"/>
<reference evidence="1 2" key="1">
    <citation type="submission" date="2022-11" db="EMBL/GenBank/DDBJ databases">
        <title>Whole genome sequence of Eschrichtius robustus ER-17-0199.</title>
        <authorList>
            <person name="Bruniche-Olsen A."/>
            <person name="Black A.N."/>
            <person name="Fields C.J."/>
            <person name="Walden K."/>
            <person name="Dewoody J.A."/>
        </authorList>
    </citation>
    <scope>NUCLEOTIDE SEQUENCE [LARGE SCALE GENOMIC DNA]</scope>
    <source>
        <strain evidence="1">ER-17-0199</strain>
        <tissue evidence="1">Blubber</tissue>
    </source>
</reference>
<accession>A0AB34GK83</accession>
<gene>
    <name evidence="1" type="ORF">J1605_012976</name>
</gene>